<evidence type="ECO:0000256" key="3">
    <source>
        <dbReference type="ARBA" id="ARBA00022598"/>
    </source>
</evidence>
<keyword evidence="10" id="KW-1185">Reference proteome</keyword>
<feature type="binding site" evidence="8">
    <location>
        <begin position="188"/>
        <end position="191"/>
    </location>
    <ligand>
        <name>ATP</name>
        <dbReference type="ChEBI" id="CHEBI:30616"/>
    </ligand>
</feature>
<dbReference type="Gene3D" id="3.40.50.620">
    <property type="entry name" value="HUPs"/>
    <property type="match status" value="1"/>
</dbReference>
<keyword evidence="3 8" id="KW-0436">Ligase</keyword>
<keyword evidence="8" id="KW-0963">Cytoplasm</keyword>
<evidence type="ECO:0000256" key="1">
    <source>
        <dbReference type="ARBA" id="ARBA00004990"/>
    </source>
</evidence>
<protein>
    <recommendedName>
        <fullName evidence="8">Pantothenate synthetase</fullName>
        <shortName evidence="8">PS</shortName>
        <ecNumber evidence="8">6.3.2.1</ecNumber>
    </recommendedName>
    <alternativeName>
        <fullName evidence="8">Pantoate--beta-alanine ligase</fullName>
    </alternativeName>
    <alternativeName>
        <fullName evidence="8">Pantoate-activating enzyme</fullName>
    </alternativeName>
</protein>
<dbReference type="CDD" id="cd00560">
    <property type="entry name" value="PanC"/>
    <property type="match status" value="1"/>
</dbReference>
<feature type="binding site" evidence="8">
    <location>
        <begin position="32"/>
        <end position="39"/>
    </location>
    <ligand>
        <name>ATP</name>
        <dbReference type="ChEBI" id="CHEBI:30616"/>
    </ligand>
</feature>
<dbReference type="Gene3D" id="3.30.1300.10">
    <property type="entry name" value="Pantoate-beta-alanine ligase, C-terminal domain"/>
    <property type="match status" value="1"/>
</dbReference>
<dbReference type="EMBL" id="FO203512">
    <property type="protein sequence ID" value="CCK77704.1"/>
    <property type="molecule type" value="Genomic_DNA"/>
</dbReference>
<keyword evidence="6 8" id="KW-0067">ATP-binding</keyword>
<comment type="subcellular location">
    <subcellularLocation>
        <location evidence="8">Cytoplasm</location>
    </subcellularLocation>
</comment>
<dbReference type="GO" id="GO:0005829">
    <property type="term" value="C:cytosol"/>
    <property type="evidence" value="ECO:0007669"/>
    <property type="project" value="TreeGrafter"/>
</dbReference>
<dbReference type="Proteomes" id="UP000032749">
    <property type="component" value="Chromosome"/>
</dbReference>
<dbReference type="NCBIfam" id="TIGR00018">
    <property type="entry name" value="panC"/>
    <property type="match status" value="1"/>
</dbReference>
<accession>R4YV74</accession>
<dbReference type="GO" id="GO:0005524">
    <property type="term" value="F:ATP binding"/>
    <property type="evidence" value="ECO:0007669"/>
    <property type="project" value="UniProtKB-KW"/>
</dbReference>
<dbReference type="OrthoDB" id="9773087at2"/>
<dbReference type="KEGG" id="oai:OLEAN_C35280"/>
<feature type="binding site" evidence="8">
    <location>
        <position position="157"/>
    </location>
    <ligand>
        <name>(R)-pantoate</name>
        <dbReference type="ChEBI" id="CHEBI:15980"/>
    </ligand>
</feature>
<evidence type="ECO:0000313" key="10">
    <source>
        <dbReference type="Proteomes" id="UP000032749"/>
    </source>
</evidence>
<evidence type="ECO:0000256" key="4">
    <source>
        <dbReference type="ARBA" id="ARBA00022655"/>
    </source>
</evidence>
<name>R4YV74_OLEAN</name>
<comment type="pathway">
    <text evidence="1 8">Cofactor biosynthesis; (R)-pantothenate biosynthesis; (R)-pantothenate from (R)-pantoate and beta-alanine: step 1/1.</text>
</comment>
<dbReference type="AlphaFoldDB" id="R4YV74"/>
<keyword evidence="5 8" id="KW-0547">Nucleotide-binding</keyword>
<dbReference type="HOGENOM" id="CLU_047148_0_0_6"/>
<feature type="active site" description="Proton donor" evidence="8">
    <location>
        <position position="39"/>
    </location>
</feature>
<comment type="subunit">
    <text evidence="8">Homodimer.</text>
</comment>
<evidence type="ECO:0000256" key="7">
    <source>
        <dbReference type="ARBA" id="ARBA00048258"/>
    </source>
</evidence>
<dbReference type="SUPFAM" id="SSF52374">
    <property type="entry name" value="Nucleotidylyl transferase"/>
    <property type="match status" value="1"/>
</dbReference>
<comment type="function">
    <text evidence="8">Catalyzes the condensation of pantoate with beta-alanine in an ATP-dependent reaction via a pantoyl-adenylate intermediate.</text>
</comment>
<dbReference type="PANTHER" id="PTHR21299:SF1">
    <property type="entry name" value="PANTOATE--BETA-ALANINE LIGASE"/>
    <property type="match status" value="1"/>
</dbReference>
<dbReference type="InterPro" id="IPR004821">
    <property type="entry name" value="Cyt_trans-like"/>
</dbReference>
<feature type="binding site" evidence="8">
    <location>
        <position position="63"/>
    </location>
    <ligand>
        <name>beta-alanine</name>
        <dbReference type="ChEBI" id="CHEBI:57966"/>
    </ligand>
</feature>
<dbReference type="HAMAP" id="MF_00158">
    <property type="entry name" value="PanC"/>
    <property type="match status" value="1"/>
</dbReference>
<proteinExistence type="inferred from homology"/>
<dbReference type="PANTHER" id="PTHR21299">
    <property type="entry name" value="CYTIDYLATE KINASE/PANTOATE-BETA-ALANINE LIGASE"/>
    <property type="match status" value="1"/>
</dbReference>
<gene>
    <name evidence="8 9" type="primary">panC</name>
    <name evidence="9" type="ORF">OLEAN_C35280</name>
</gene>
<dbReference type="GO" id="GO:0004592">
    <property type="term" value="F:pantoate-beta-alanine ligase activity"/>
    <property type="evidence" value="ECO:0007669"/>
    <property type="project" value="UniProtKB-UniRule"/>
</dbReference>
<dbReference type="NCBIfam" id="TIGR00125">
    <property type="entry name" value="cyt_tran_rel"/>
    <property type="match status" value="1"/>
</dbReference>
<dbReference type="FunFam" id="3.40.50.620:FF:000013">
    <property type="entry name" value="Pantothenate synthetase"/>
    <property type="match status" value="1"/>
</dbReference>
<dbReference type="STRING" id="698738.OLEAN_C35280"/>
<evidence type="ECO:0000313" key="9">
    <source>
        <dbReference type="EMBL" id="CCK77704.1"/>
    </source>
</evidence>
<comment type="miscellaneous">
    <text evidence="8">The reaction proceeds by a bi uni uni bi ping pong mechanism.</text>
</comment>
<dbReference type="InterPro" id="IPR042176">
    <property type="entry name" value="Pantoate_ligase_C"/>
</dbReference>
<dbReference type="InterPro" id="IPR003721">
    <property type="entry name" value="Pantoate_ligase"/>
</dbReference>
<organism evidence="9 10">
    <name type="scientific">Oleispira antarctica RB-8</name>
    <dbReference type="NCBI Taxonomy" id="698738"/>
    <lineage>
        <taxon>Bacteria</taxon>
        <taxon>Pseudomonadati</taxon>
        <taxon>Pseudomonadota</taxon>
        <taxon>Gammaproteobacteria</taxon>
        <taxon>Oceanospirillales</taxon>
        <taxon>Oceanospirillaceae</taxon>
        <taxon>Oleispira</taxon>
    </lineage>
</organism>
<comment type="caution">
    <text evidence="8">Lacks conserved residue(s) required for the propagation of feature annotation.</text>
</comment>
<dbReference type="GO" id="GO:0015940">
    <property type="term" value="P:pantothenate biosynthetic process"/>
    <property type="evidence" value="ECO:0007669"/>
    <property type="project" value="UniProtKB-UniRule"/>
</dbReference>
<evidence type="ECO:0000256" key="2">
    <source>
        <dbReference type="ARBA" id="ARBA00009256"/>
    </source>
</evidence>
<reference evidence="9 10" key="1">
    <citation type="journal article" date="2013" name="Nat. Commun.">
        <title>Genome sequence and functional genomic analysis of the oil-degrading bacterium Oleispira antarctica.</title>
        <authorList>
            <person name="Kube M."/>
            <person name="Chernikova T.N."/>
            <person name="Al-Ramahi Y."/>
            <person name="Beloqui A."/>
            <person name="Lopez-Cortez N."/>
            <person name="Guazzaroni M.E."/>
            <person name="Heipieper H.J."/>
            <person name="Klages S."/>
            <person name="Kotsyurbenko O.R."/>
            <person name="Langer I."/>
            <person name="Nechitaylo T.Y."/>
            <person name="Lunsdorf H."/>
            <person name="Fernandez M."/>
            <person name="Juarez S."/>
            <person name="Ciordia S."/>
            <person name="Singer A."/>
            <person name="Kagan O."/>
            <person name="Egorova O."/>
            <person name="Petit P.A."/>
            <person name="Stogios P."/>
            <person name="Kim Y."/>
            <person name="Tchigvintsev A."/>
            <person name="Flick R."/>
            <person name="Denaro R."/>
            <person name="Genovese M."/>
            <person name="Albar J.P."/>
            <person name="Reva O.N."/>
            <person name="Martinez-Gomariz M."/>
            <person name="Tran H."/>
            <person name="Ferrer M."/>
            <person name="Savchenko A."/>
            <person name="Yakunin A.F."/>
            <person name="Yakimov M.M."/>
            <person name="Golyshina O.V."/>
            <person name="Reinhardt R."/>
            <person name="Golyshin P.N."/>
        </authorList>
    </citation>
    <scope>NUCLEOTIDE SEQUENCE [LARGE SCALE GENOMIC DNA]</scope>
</reference>
<dbReference type="UniPathway" id="UPA00028">
    <property type="reaction ID" value="UER00005"/>
</dbReference>
<keyword evidence="4 8" id="KW-0566">Pantothenate biosynthesis</keyword>
<comment type="similarity">
    <text evidence="2 8">Belongs to the pantothenate synthetase family.</text>
</comment>
<comment type="catalytic activity">
    <reaction evidence="7 8">
        <text>(R)-pantoate + beta-alanine + ATP = (R)-pantothenate + AMP + diphosphate + H(+)</text>
        <dbReference type="Rhea" id="RHEA:10912"/>
        <dbReference type="ChEBI" id="CHEBI:15378"/>
        <dbReference type="ChEBI" id="CHEBI:15980"/>
        <dbReference type="ChEBI" id="CHEBI:29032"/>
        <dbReference type="ChEBI" id="CHEBI:30616"/>
        <dbReference type="ChEBI" id="CHEBI:33019"/>
        <dbReference type="ChEBI" id="CHEBI:57966"/>
        <dbReference type="ChEBI" id="CHEBI:456215"/>
        <dbReference type="EC" id="6.3.2.1"/>
    </reaction>
</comment>
<dbReference type="Pfam" id="PF02569">
    <property type="entry name" value="Pantoate_ligase"/>
    <property type="match status" value="1"/>
</dbReference>
<evidence type="ECO:0000256" key="6">
    <source>
        <dbReference type="ARBA" id="ARBA00022840"/>
    </source>
</evidence>
<sequence length="288" mass="31282">MSLLTVSTVAELREYVHNAKFKGLSVGFVPTMGNLHAGHMRLIKQAGKQCDVVIASIFVNPLQFNDQSDLTNYPRTLEQDQTLLEDNGCNLLFAPTVEEMYPNGQESQSIVSVPDVSMGLCGGSRPGHFDGVATVVTKLFNMVQADKAFLGEKDFQQLAVIRKMVADLSIPVSVVGVATERNTEGLALSSRNNYLSANELALAPAIFKALQDVATAIQQGNDFATTLDETQQRLNQQGFKVDYLALCRSSDLKPATADDDKLVVLVAAFLGSARLIDNLPFPLNRTTD</sequence>
<dbReference type="EC" id="6.3.2.1" evidence="8"/>
<evidence type="ECO:0000256" key="8">
    <source>
        <dbReference type="HAMAP-Rule" id="MF_00158"/>
    </source>
</evidence>
<feature type="binding site" evidence="8">
    <location>
        <position position="63"/>
    </location>
    <ligand>
        <name>(R)-pantoate</name>
        <dbReference type="ChEBI" id="CHEBI:15980"/>
    </ligand>
</feature>
<feature type="binding site" evidence="8">
    <location>
        <begin position="151"/>
        <end position="154"/>
    </location>
    <ligand>
        <name>ATP</name>
        <dbReference type="ChEBI" id="CHEBI:30616"/>
    </ligand>
</feature>
<evidence type="ECO:0000256" key="5">
    <source>
        <dbReference type="ARBA" id="ARBA00022741"/>
    </source>
</evidence>
<dbReference type="PATRIC" id="fig|698738.3.peg.3673"/>
<dbReference type="InterPro" id="IPR014729">
    <property type="entry name" value="Rossmann-like_a/b/a_fold"/>
</dbReference>